<dbReference type="EMBL" id="CP141261">
    <property type="protein sequence ID" value="WRL66098.1"/>
    <property type="molecule type" value="Genomic_DNA"/>
</dbReference>
<protein>
    <submittedName>
        <fullName evidence="1">Uncharacterized protein</fullName>
    </submittedName>
</protein>
<accession>A0ABZ1B882</accession>
<organism evidence="1 2">
    <name type="scientific">Blastococcus brunescens</name>
    <dbReference type="NCBI Taxonomy" id="1564165"/>
    <lineage>
        <taxon>Bacteria</taxon>
        <taxon>Bacillati</taxon>
        <taxon>Actinomycetota</taxon>
        <taxon>Actinomycetes</taxon>
        <taxon>Geodermatophilales</taxon>
        <taxon>Geodermatophilaceae</taxon>
        <taxon>Blastococcus</taxon>
    </lineage>
</organism>
<dbReference type="RefSeq" id="WP_324277415.1">
    <property type="nucleotide sequence ID" value="NZ_CP141261.1"/>
</dbReference>
<gene>
    <name evidence="1" type="ORF">U6N30_11535</name>
</gene>
<evidence type="ECO:0000313" key="2">
    <source>
        <dbReference type="Proteomes" id="UP001324287"/>
    </source>
</evidence>
<reference evidence="1 2" key="1">
    <citation type="submission" date="2023-12" db="EMBL/GenBank/DDBJ databases">
        <title>Blastococcus brunescens sp. nov., an actonobacterium isolated from sandstone collected in sahara desert.</title>
        <authorList>
            <person name="Gtari M."/>
            <person name="Ghodhbane F."/>
        </authorList>
    </citation>
    <scope>NUCLEOTIDE SEQUENCE [LARGE SCALE GENOMIC DNA]</scope>
    <source>
        <strain evidence="1 2">BMG 8361</strain>
    </source>
</reference>
<evidence type="ECO:0000313" key="1">
    <source>
        <dbReference type="EMBL" id="WRL66098.1"/>
    </source>
</evidence>
<sequence>MGDASESSAKSAALVGLLEQIDAGALEPAGTIDVSTPDAVVLR</sequence>
<dbReference type="Proteomes" id="UP001324287">
    <property type="component" value="Chromosome"/>
</dbReference>
<name>A0ABZ1B882_9ACTN</name>
<proteinExistence type="predicted"/>
<keyword evidence="2" id="KW-1185">Reference proteome</keyword>